<gene>
    <name evidence="1" type="ORF">ACCUM_1356</name>
</gene>
<evidence type="ECO:0000313" key="1">
    <source>
        <dbReference type="EMBL" id="TMQ75403.1"/>
    </source>
</evidence>
<dbReference type="Proteomes" id="UP000306324">
    <property type="component" value="Unassembled WGS sequence"/>
</dbReference>
<protein>
    <recommendedName>
        <fullName evidence="3">Mobile element protein</fullName>
    </recommendedName>
</protein>
<sequence length="79" mass="9026">MLGRWDAGHQEAWRVLTDLSPQAAEVCWYGLRAWIEPGFKRLKRGGWPYGHTPVWTIPRAQRRWLAIALATGWLLSVGG</sequence>
<dbReference type="AlphaFoldDB" id="A0A5S4F3T8"/>
<dbReference type="SUPFAM" id="SSF53098">
    <property type="entry name" value="Ribonuclease H-like"/>
    <property type="match status" value="1"/>
</dbReference>
<evidence type="ECO:0008006" key="3">
    <source>
        <dbReference type="Google" id="ProtNLM"/>
    </source>
</evidence>
<comment type="caution">
    <text evidence="1">The sequence shown here is derived from an EMBL/GenBank/DDBJ whole genome shotgun (WGS) entry which is preliminary data.</text>
</comment>
<accession>A0A5S4F3T8</accession>
<organism evidence="1 2">
    <name type="scientific">Candidatus Accumulibacter phosphatis</name>
    <dbReference type="NCBI Taxonomy" id="327160"/>
    <lineage>
        <taxon>Bacteria</taxon>
        <taxon>Pseudomonadati</taxon>
        <taxon>Pseudomonadota</taxon>
        <taxon>Betaproteobacteria</taxon>
        <taxon>Candidatus Accumulibacter</taxon>
    </lineage>
</organism>
<reference evidence="1 2" key="1">
    <citation type="submission" date="2019-04" db="EMBL/GenBank/DDBJ databases">
        <title>A novel phosphate-accumulating bacterium identified in bioreactor for phosphate removal from wastewater.</title>
        <authorList>
            <person name="Kotlyarov R.Y."/>
            <person name="Beletsky A.V."/>
            <person name="Kallistova A.Y."/>
            <person name="Dorofeev A.G."/>
            <person name="Nikolaev Y.Y."/>
            <person name="Pimenov N.V."/>
            <person name="Ravin N.V."/>
            <person name="Mardanov A.V."/>
        </authorList>
    </citation>
    <scope>NUCLEOTIDE SEQUENCE [LARGE SCALE GENOMIC DNA]</scope>
    <source>
        <strain evidence="1 2">Bin19</strain>
    </source>
</reference>
<dbReference type="InterPro" id="IPR012337">
    <property type="entry name" value="RNaseH-like_sf"/>
</dbReference>
<proteinExistence type="predicted"/>
<name>A0A5S4F3T8_9PROT</name>
<evidence type="ECO:0000313" key="2">
    <source>
        <dbReference type="Proteomes" id="UP000306324"/>
    </source>
</evidence>
<dbReference type="EMBL" id="SWAD01000098">
    <property type="protein sequence ID" value="TMQ75403.1"/>
    <property type="molecule type" value="Genomic_DNA"/>
</dbReference>
<keyword evidence="2" id="KW-1185">Reference proteome</keyword>